<dbReference type="Proteomes" id="UP000639274">
    <property type="component" value="Chromosome"/>
</dbReference>
<dbReference type="InterPro" id="IPR040573">
    <property type="entry name" value="TSP_N"/>
</dbReference>
<keyword evidence="2 5" id="KW-0645">Protease</keyword>
<dbReference type="InterPro" id="IPR004447">
    <property type="entry name" value="Peptidase_S41A"/>
</dbReference>
<evidence type="ECO:0000313" key="10">
    <source>
        <dbReference type="Proteomes" id="UP000639274"/>
    </source>
</evidence>
<keyword evidence="10" id="KW-1185">Reference proteome</keyword>
<dbReference type="Gene3D" id="3.90.226.10">
    <property type="entry name" value="2-enoyl-CoA Hydratase, Chain A, domain 1"/>
    <property type="match status" value="1"/>
</dbReference>
<dbReference type="CDD" id="cd06782">
    <property type="entry name" value="cpPDZ_CPP-like"/>
    <property type="match status" value="1"/>
</dbReference>
<evidence type="ECO:0000256" key="4">
    <source>
        <dbReference type="ARBA" id="ARBA00022825"/>
    </source>
</evidence>
<dbReference type="PROSITE" id="PS50106">
    <property type="entry name" value="PDZ"/>
    <property type="match status" value="1"/>
</dbReference>
<proteinExistence type="inferred from homology"/>
<dbReference type="GO" id="GO:0004175">
    <property type="term" value="F:endopeptidase activity"/>
    <property type="evidence" value="ECO:0007669"/>
    <property type="project" value="TreeGrafter"/>
</dbReference>
<dbReference type="AlphaFoldDB" id="A0A975ASG9"/>
<dbReference type="CDD" id="cd07560">
    <property type="entry name" value="Peptidase_S41_CPP"/>
    <property type="match status" value="1"/>
</dbReference>
<dbReference type="GO" id="GO:0008236">
    <property type="term" value="F:serine-type peptidase activity"/>
    <property type="evidence" value="ECO:0007669"/>
    <property type="project" value="UniProtKB-KW"/>
</dbReference>
<dbReference type="Pfam" id="PF11818">
    <property type="entry name" value="DUF3340"/>
    <property type="match status" value="1"/>
</dbReference>
<dbReference type="InterPro" id="IPR036034">
    <property type="entry name" value="PDZ_sf"/>
</dbReference>
<keyword evidence="7" id="KW-0732">Signal</keyword>
<feature type="chain" id="PRO_5037146132" evidence="7">
    <location>
        <begin position="26"/>
        <end position="751"/>
    </location>
</feature>
<dbReference type="Pfam" id="PF03572">
    <property type="entry name" value="Peptidase_S41"/>
    <property type="match status" value="1"/>
</dbReference>
<dbReference type="FunFam" id="3.90.226.10:FF:000090">
    <property type="entry name" value="Tail-specific protease"/>
    <property type="match status" value="1"/>
</dbReference>
<dbReference type="GO" id="GO:0007165">
    <property type="term" value="P:signal transduction"/>
    <property type="evidence" value="ECO:0007669"/>
    <property type="project" value="TreeGrafter"/>
</dbReference>
<organism evidence="9 10">
    <name type="scientific">Agrilutibacter solisilvae</name>
    <dbReference type="NCBI Taxonomy" id="2763317"/>
    <lineage>
        <taxon>Bacteria</taxon>
        <taxon>Pseudomonadati</taxon>
        <taxon>Pseudomonadota</taxon>
        <taxon>Gammaproteobacteria</taxon>
        <taxon>Lysobacterales</taxon>
        <taxon>Lysobacteraceae</taxon>
        <taxon>Agrilutibacter</taxon>
    </lineage>
</organism>
<dbReference type="NCBIfam" id="TIGR00225">
    <property type="entry name" value="prc"/>
    <property type="match status" value="1"/>
</dbReference>
<protein>
    <submittedName>
        <fullName evidence="9">Carboxy terminal-processing peptidase</fullName>
    </submittedName>
</protein>
<evidence type="ECO:0000256" key="3">
    <source>
        <dbReference type="ARBA" id="ARBA00022801"/>
    </source>
</evidence>
<dbReference type="InterPro" id="IPR020992">
    <property type="entry name" value="Tail_Prtase_C"/>
</dbReference>
<keyword evidence="3 5" id="KW-0378">Hydrolase</keyword>
<dbReference type="InterPro" id="IPR029045">
    <property type="entry name" value="ClpP/crotonase-like_dom_sf"/>
</dbReference>
<evidence type="ECO:0000256" key="5">
    <source>
        <dbReference type="RuleBase" id="RU004404"/>
    </source>
</evidence>
<gene>
    <name evidence="9" type="ORF">I8J32_002045</name>
</gene>
<dbReference type="SUPFAM" id="SSF52096">
    <property type="entry name" value="ClpP/crotonase"/>
    <property type="match status" value="1"/>
</dbReference>
<evidence type="ECO:0000256" key="1">
    <source>
        <dbReference type="ARBA" id="ARBA00009179"/>
    </source>
</evidence>
<dbReference type="RefSeq" id="WP_200615509.1">
    <property type="nucleotide sequence ID" value="NZ_CP071518.1"/>
</dbReference>
<dbReference type="GO" id="GO:0006508">
    <property type="term" value="P:proteolysis"/>
    <property type="evidence" value="ECO:0007669"/>
    <property type="project" value="UniProtKB-KW"/>
</dbReference>
<dbReference type="Pfam" id="PF17804">
    <property type="entry name" value="TSP_NTD"/>
    <property type="match status" value="1"/>
</dbReference>
<dbReference type="SMART" id="SM00228">
    <property type="entry name" value="PDZ"/>
    <property type="match status" value="1"/>
</dbReference>
<dbReference type="Pfam" id="PF00595">
    <property type="entry name" value="PDZ"/>
    <property type="match status" value="1"/>
</dbReference>
<dbReference type="EMBL" id="CP071518">
    <property type="protein sequence ID" value="QSX78742.1"/>
    <property type="molecule type" value="Genomic_DNA"/>
</dbReference>
<evidence type="ECO:0000256" key="2">
    <source>
        <dbReference type="ARBA" id="ARBA00022670"/>
    </source>
</evidence>
<keyword evidence="4 5" id="KW-0720">Serine protease</keyword>
<feature type="domain" description="PDZ" evidence="8">
    <location>
        <begin position="262"/>
        <end position="335"/>
    </location>
</feature>
<feature type="compositionally biased region" description="Polar residues" evidence="6">
    <location>
        <begin position="31"/>
        <end position="46"/>
    </location>
</feature>
<feature type="region of interest" description="Disordered" evidence="6">
    <location>
        <begin position="31"/>
        <end position="60"/>
    </location>
</feature>
<evidence type="ECO:0000313" key="9">
    <source>
        <dbReference type="EMBL" id="QSX78742.1"/>
    </source>
</evidence>
<dbReference type="KEGG" id="lsf:I8J32_002045"/>
<feature type="signal peptide" evidence="7">
    <location>
        <begin position="1"/>
        <end position="25"/>
    </location>
</feature>
<reference evidence="9 10" key="1">
    <citation type="submission" date="2021-03" db="EMBL/GenBank/DDBJ databases">
        <title>Lysobacter sp. nov. isolated from soil of gangwondo yeongwol, south Korea.</title>
        <authorList>
            <person name="Kim K.R."/>
            <person name="Kim K.H."/>
            <person name="Jeon C.O."/>
        </authorList>
    </citation>
    <scope>NUCLEOTIDE SEQUENCE [LARGE SCALE GENOMIC DNA]</scope>
    <source>
        <strain evidence="9 10">R19</strain>
    </source>
</reference>
<dbReference type="InterPro" id="IPR001478">
    <property type="entry name" value="PDZ"/>
</dbReference>
<dbReference type="GO" id="GO:0030288">
    <property type="term" value="C:outer membrane-bounded periplasmic space"/>
    <property type="evidence" value="ECO:0007669"/>
    <property type="project" value="TreeGrafter"/>
</dbReference>
<dbReference type="SUPFAM" id="SSF50156">
    <property type="entry name" value="PDZ domain-like"/>
    <property type="match status" value="1"/>
</dbReference>
<dbReference type="InterPro" id="IPR005151">
    <property type="entry name" value="Tail-specific_protease"/>
</dbReference>
<evidence type="ECO:0000259" key="8">
    <source>
        <dbReference type="PROSITE" id="PS50106"/>
    </source>
</evidence>
<evidence type="ECO:0000256" key="6">
    <source>
        <dbReference type="SAM" id="MobiDB-lite"/>
    </source>
</evidence>
<dbReference type="PANTHER" id="PTHR32060:SF22">
    <property type="entry name" value="CARBOXYL-TERMINAL-PROCESSING PEPTIDASE 3, CHLOROPLASTIC"/>
    <property type="match status" value="1"/>
</dbReference>
<evidence type="ECO:0000256" key="7">
    <source>
        <dbReference type="SAM" id="SignalP"/>
    </source>
</evidence>
<name>A0A975ASG9_9GAMM</name>
<dbReference type="SMART" id="SM00245">
    <property type="entry name" value="TSPc"/>
    <property type="match status" value="1"/>
</dbReference>
<dbReference type="Gene3D" id="2.30.42.10">
    <property type="match status" value="1"/>
</dbReference>
<dbReference type="PANTHER" id="PTHR32060">
    <property type="entry name" value="TAIL-SPECIFIC PROTEASE"/>
    <property type="match status" value="1"/>
</dbReference>
<accession>A0A975ASG9</accession>
<feature type="region of interest" description="Disordered" evidence="6">
    <location>
        <begin position="641"/>
        <end position="668"/>
    </location>
</feature>
<feature type="compositionally biased region" description="Basic and acidic residues" evidence="6">
    <location>
        <begin position="650"/>
        <end position="668"/>
    </location>
</feature>
<comment type="similarity">
    <text evidence="1 5">Belongs to the peptidase S41A family.</text>
</comment>
<sequence length="751" mass="82230">MNTKTPRAVTVLIAALLATPVALLAADDARNTASLPTPPTSDTSLIKSGAGRALPSSATTDQTTAAKLAHGLLSDSRYAYRPRPLDDALSADMYKRYLEALDNGKQFFTAQDIARFDVHKTKFDDAIKSGKLDPAYAIFAVYRQHFEERVAYARSLLKQDIFQFTGADRFEYDREDAPWPADAAALDALWKQSVRNDWLRLKLAGKKPDDIRKTLDKRYLNMAKGVAELKGEDVFQTFLNSYANSIDPHTDYFTPRTADNFNMTMSLSLEGIGAVLQKQDDVVAIREIVPGGPAGKSAKLKPGDRVVAVGQGSSGLMEDVIGWRIDDVVAKIRGAKGTRVRLDVIPAEATLDSKPQRIVLVRDKVRLEDQAAKSEVISLPGTDGQPARRVGVIKLPGFYQDFEGRRRNDGDYASATRDVAKLLLKLRTEKVDGVVLDLRNNGGGSLTEAIELTGLFIDRGPVVQVRESGGKVSVEGDSDAGIAWEGPLAVLINRGSASASEIFAGAIQDYGRGLVIGETTFGKGTVQSLFDLDRWPANETARFGQVKVTIAQFFRVSGGSTQNKGVVPDIAYPVTVDASEFGESTYDNALPWTRIASVQHTRYGNFAPLLPKLEALHAQRVAKDKEFQWWREDVAEFRTERAKKSVSLNEAERRAERDRDDVKRKQRQEARKALGLAIDPLADESSDDGLAAGERDIAKDAAREKLAEQRPDPLLRESAAILADAVRLLNADRTLSAQVLPQAATPGHWAD</sequence>